<dbReference type="Pfam" id="PF00440">
    <property type="entry name" value="TetR_N"/>
    <property type="match status" value="1"/>
</dbReference>
<dbReference type="Gene3D" id="1.10.357.10">
    <property type="entry name" value="Tetracycline Repressor, domain 2"/>
    <property type="match status" value="1"/>
</dbReference>
<feature type="domain" description="HTH tetR-type" evidence="3">
    <location>
        <begin position="21"/>
        <end position="81"/>
    </location>
</feature>
<dbReference type="InterPro" id="IPR050624">
    <property type="entry name" value="HTH-type_Tx_Regulator"/>
</dbReference>
<dbReference type="EMBL" id="JBBHJY010000006">
    <property type="protein sequence ID" value="MEJ6010901.1"/>
    <property type="molecule type" value="Genomic_DNA"/>
</dbReference>
<evidence type="ECO:0000256" key="2">
    <source>
        <dbReference type="PROSITE-ProRule" id="PRU00335"/>
    </source>
</evidence>
<evidence type="ECO:0000256" key="1">
    <source>
        <dbReference type="ARBA" id="ARBA00023125"/>
    </source>
</evidence>
<reference evidence="4 5" key="1">
    <citation type="submission" date="2024-03" db="EMBL/GenBank/DDBJ databases">
        <authorList>
            <person name="Jo J.-H."/>
        </authorList>
    </citation>
    <scope>NUCLEOTIDE SEQUENCE [LARGE SCALE GENOMIC DNA]</scope>
    <source>
        <strain evidence="4 5">AS3R-12</strain>
    </source>
</reference>
<evidence type="ECO:0000313" key="5">
    <source>
        <dbReference type="Proteomes" id="UP001379235"/>
    </source>
</evidence>
<dbReference type="PROSITE" id="PS50977">
    <property type="entry name" value="HTH_TETR_2"/>
    <property type="match status" value="1"/>
</dbReference>
<dbReference type="RefSeq" id="WP_339967736.1">
    <property type="nucleotide sequence ID" value="NZ_JBBHJY010000006.1"/>
</dbReference>
<feature type="DNA-binding region" description="H-T-H motif" evidence="2">
    <location>
        <begin position="44"/>
        <end position="63"/>
    </location>
</feature>
<dbReference type="SUPFAM" id="SSF46689">
    <property type="entry name" value="Homeodomain-like"/>
    <property type="match status" value="1"/>
</dbReference>
<comment type="caution">
    <text evidence="4">The sequence shown here is derived from an EMBL/GenBank/DDBJ whole genome shotgun (WGS) entry which is preliminary data.</text>
</comment>
<sequence>MATAAATAKGLAGKTRDARQLRSDAALRAALIALIARQSYDKITVRDIVAEAGVGYATFFRHYPSKDAMLDAIASEEIAEMLARTAPLLDPADTRRTCLVLAEHVGARRDVWSALLTGGAATHLREQFERLADEMSIAAFPSEWLPRTLGIRFGVTATIEILGWWLRDQPDYPLEEVAELLDRLTIAPTVGALKRG</sequence>
<dbReference type="PANTHER" id="PTHR43479:SF11">
    <property type="entry name" value="ACREF_ENVCD OPERON REPRESSOR-RELATED"/>
    <property type="match status" value="1"/>
</dbReference>
<evidence type="ECO:0000259" key="3">
    <source>
        <dbReference type="PROSITE" id="PS50977"/>
    </source>
</evidence>
<name>A0ABU8SAC7_9SPHN</name>
<dbReference type="PANTHER" id="PTHR43479">
    <property type="entry name" value="ACREF/ENVCD OPERON REPRESSOR-RELATED"/>
    <property type="match status" value="1"/>
</dbReference>
<keyword evidence="1 2" id="KW-0238">DNA-binding</keyword>
<dbReference type="InterPro" id="IPR001647">
    <property type="entry name" value="HTH_TetR"/>
</dbReference>
<keyword evidence="5" id="KW-1185">Reference proteome</keyword>
<dbReference type="InterPro" id="IPR009057">
    <property type="entry name" value="Homeodomain-like_sf"/>
</dbReference>
<protein>
    <submittedName>
        <fullName evidence="4">Helix-turn-helix domain-containing protein</fullName>
    </submittedName>
</protein>
<gene>
    <name evidence="4" type="ORF">WG900_13345</name>
</gene>
<organism evidence="4 5">
    <name type="scientific">Novosphingobium aquae</name>
    <dbReference type="NCBI Taxonomy" id="3133435"/>
    <lineage>
        <taxon>Bacteria</taxon>
        <taxon>Pseudomonadati</taxon>
        <taxon>Pseudomonadota</taxon>
        <taxon>Alphaproteobacteria</taxon>
        <taxon>Sphingomonadales</taxon>
        <taxon>Sphingomonadaceae</taxon>
        <taxon>Novosphingobium</taxon>
    </lineage>
</organism>
<accession>A0ABU8SAC7</accession>
<proteinExistence type="predicted"/>
<evidence type="ECO:0000313" key="4">
    <source>
        <dbReference type="EMBL" id="MEJ6010901.1"/>
    </source>
</evidence>
<dbReference type="Proteomes" id="UP001379235">
    <property type="component" value="Unassembled WGS sequence"/>
</dbReference>